<proteinExistence type="predicted"/>
<evidence type="ECO:0000256" key="1">
    <source>
        <dbReference type="SAM" id="SignalP"/>
    </source>
</evidence>
<name>A0A6B0TUL8_IXORI</name>
<evidence type="ECO:0000313" key="2">
    <source>
        <dbReference type="EMBL" id="MXU83719.1"/>
    </source>
</evidence>
<keyword evidence="1" id="KW-0732">Signal</keyword>
<feature type="signal peptide" evidence="1">
    <location>
        <begin position="1"/>
        <end position="26"/>
    </location>
</feature>
<dbReference type="AlphaFoldDB" id="A0A6B0TUL8"/>
<accession>A0A6B0TUL8</accession>
<organism evidence="2">
    <name type="scientific">Ixodes ricinus</name>
    <name type="common">Common tick</name>
    <name type="synonym">Acarus ricinus</name>
    <dbReference type="NCBI Taxonomy" id="34613"/>
    <lineage>
        <taxon>Eukaryota</taxon>
        <taxon>Metazoa</taxon>
        <taxon>Ecdysozoa</taxon>
        <taxon>Arthropoda</taxon>
        <taxon>Chelicerata</taxon>
        <taxon>Arachnida</taxon>
        <taxon>Acari</taxon>
        <taxon>Parasitiformes</taxon>
        <taxon>Ixodida</taxon>
        <taxon>Ixodoidea</taxon>
        <taxon>Ixodidae</taxon>
        <taxon>Ixodinae</taxon>
        <taxon>Ixodes</taxon>
    </lineage>
</organism>
<dbReference type="EMBL" id="GIFC01001636">
    <property type="protein sequence ID" value="MXU83719.1"/>
    <property type="molecule type" value="Transcribed_RNA"/>
</dbReference>
<sequence>MKRGMVTCSAVHKITLLVILCATSNAPVHVKTKESSSRLPFTPWNYRQILCPRDNHTSCTFFVQCNCLCNLCPRQLL</sequence>
<protein>
    <submittedName>
        <fullName evidence="2">Putative secreted protein</fullName>
    </submittedName>
</protein>
<feature type="chain" id="PRO_5025647822" evidence="1">
    <location>
        <begin position="27"/>
        <end position="77"/>
    </location>
</feature>
<reference evidence="2" key="1">
    <citation type="submission" date="2019-12" db="EMBL/GenBank/DDBJ databases">
        <title>An insight into the sialome of adult female Ixodes ricinus ticks feeding for 6 days.</title>
        <authorList>
            <person name="Perner J."/>
            <person name="Ribeiro J.M.C."/>
        </authorList>
    </citation>
    <scope>NUCLEOTIDE SEQUENCE</scope>
    <source>
        <strain evidence="2">Semi-engorged</strain>
        <tissue evidence="2">Salivary glands</tissue>
    </source>
</reference>